<evidence type="ECO:0000313" key="4">
    <source>
        <dbReference type="Proteomes" id="UP000727456"/>
    </source>
</evidence>
<dbReference type="Gene3D" id="2.60.120.1440">
    <property type="match status" value="1"/>
</dbReference>
<organism evidence="3 4">
    <name type="scientific">Sphingomonas vulcanisoli</name>
    <dbReference type="NCBI Taxonomy" id="1658060"/>
    <lineage>
        <taxon>Bacteria</taxon>
        <taxon>Pseudomonadati</taxon>
        <taxon>Pseudomonadota</taxon>
        <taxon>Alphaproteobacteria</taxon>
        <taxon>Sphingomonadales</taxon>
        <taxon>Sphingomonadaceae</taxon>
        <taxon>Sphingomonas</taxon>
    </lineage>
</organism>
<keyword evidence="1" id="KW-1133">Transmembrane helix</keyword>
<keyword evidence="1 3" id="KW-0812">Transmembrane</keyword>
<dbReference type="RefSeq" id="WP_167073297.1">
    <property type="nucleotide sequence ID" value="NZ_JAAOZC010000004.1"/>
</dbReference>
<name>A0ABX0TVK8_9SPHN</name>
<dbReference type="InterPro" id="IPR006860">
    <property type="entry name" value="FecR"/>
</dbReference>
<dbReference type="PIRSF" id="PIRSF018266">
    <property type="entry name" value="FecR"/>
    <property type="match status" value="1"/>
</dbReference>
<feature type="domain" description="FecR protein" evidence="2">
    <location>
        <begin position="100"/>
        <end position="192"/>
    </location>
</feature>
<protein>
    <submittedName>
        <fullName evidence="3">Transmembrane sensor</fullName>
    </submittedName>
</protein>
<evidence type="ECO:0000313" key="3">
    <source>
        <dbReference type="EMBL" id="NIJ08480.1"/>
    </source>
</evidence>
<keyword evidence="4" id="KW-1185">Reference proteome</keyword>
<gene>
    <name evidence="3" type="ORF">FHS31_002097</name>
</gene>
<dbReference type="InterPro" id="IPR012373">
    <property type="entry name" value="Ferrdict_sens_TM"/>
</dbReference>
<accession>A0ABX0TVK8</accession>
<evidence type="ECO:0000256" key="1">
    <source>
        <dbReference type="SAM" id="Phobius"/>
    </source>
</evidence>
<evidence type="ECO:0000259" key="2">
    <source>
        <dbReference type="Pfam" id="PF04773"/>
    </source>
</evidence>
<dbReference type="PANTHER" id="PTHR30273">
    <property type="entry name" value="PERIPLASMIC SIGNAL SENSOR AND SIGMA FACTOR ACTIVATOR FECR-RELATED"/>
    <property type="match status" value="1"/>
</dbReference>
<keyword evidence="1" id="KW-0472">Membrane</keyword>
<sequence length="319" mass="33626">MARLDRGLSETEQAEVEAWLAGDARRRGALARAKAIWLHADRAASLGQSLTEGDAEPAPEFGRWARITNRRAVLTGGSAIAASLAIGVIAVPRLLDRGRRLTSNVGEIRRIPLGDGSMVTLDTDSVIETAFSGTARTVRLVSGMAYFEVTHDRARPFLVHARDVTVRVIGTAFSVRALAGAPIAVIVSQGHVAVSRKAAGGQQLDLIPNMRAILPDKAPMGAPIGIVASVAPDALQRALAWRDGMLAFEGETLADAVSRFRRYGGPAIEVDGQALAQQPISGLFAASDPRGFARAVAVSLNATVQDDGGAIRLMESQAQ</sequence>
<reference evidence="3 4" key="1">
    <citation type="submission" date="2020-03" db="EMBL/GenBank/DDBJ databases">
        <title>Genomic Encyclopedia of Type Strains, Phase III (KMG-III): the genomes of soil and plant-associated and newly described type strains.</title>
        <authorList>
            <person name="Whitman W."/>
        </authorList>
    </citation>
    <scope>NUCLEOTIDE SEQUENCE [LARGE SCALE GENOMIC DNA]</scope>
    <source>
        <strain evidence="3 4">CECT 8804</strain>
    </source>
</reference>
<feature type="transmembrane region" description="Helical" evidence="1">
    <location>
        <begin position="72"/>
        <end position="95"/>
    </location>
</feature>
<dbReference type="PANTHER" id="PTHR30273:SF2">
    <property type="entry name" value="PROTEIN FECR"/>
    <property type="match status" value="1"/>
</dbReference>
<dbReference type="Proteomes" id="UP000727456">
    <property type="component" value="Unassembled WGS sequence"/>
</dbReference>
<proteinExistence type="predicted"/>
<comment type="caution">
    <text evidence="3">The sequence shown here is derived from an EMBL/GenBank/DDBJ whole genome shotgun (WGS) entry which is preliminary data.</text>
</comment>
<dbReference type="EMBL" id="JAAOZC010000004">
    <property type="protein sequence ID" value="NIJ08480.1"/>
    <property type="molecule type" value="Genomic_DNA"/>
</dbReference>
<dbReference type="Pfam" id="PF04773">
    <property type="entry name" value="FecR"/>
    <property type="match status" value="1"/>
</dbReference>